<dbReference type="CDD" id="cd01283">
    <property type="entry name" value="cytidine_deaminase"/>
    <property type="match status" value="1"/>
</dbReference>
<evidence type="ECO:0000256" key="4">
    <source>
        <dbReference type="ARBA" id="ARBA00012783"/>
    </source>
</evidence>
<dbReference type="NCBIfam" id="NF004064">
    <property type="entry name" value="PRK05578.1"/>
    <property type="match status" value="1"/>
</dbReference>
<comment type="catalytic activity">
    <reaction evidence="12">
        <text>2'-deoxycytidine + H2O + H(+) = 2'-deoxyuridine + NH4(+)</text>
        <dbReference type="Rhea" id="RHEA:13433"/>
        <dbReference type="ChEBI" id="CHEBI:15377"/>
        <dbReference type="ChEBI" id="CHEBI:15378"/>
        <dbReference type="ChEBI" id="CHEBI:15698"/>
        <dbReference type="ChEBI" id="CHEBI:16450"/>
        <dbReference type="ChEBI" id="CHEBI:28938"/>
        <dbReference type="EC" id="3.5.4.5"/>
    </reaction>
</comment>
<feature type="domain" description="CMP/dCMP-type deaminase" evidence="14">
    <location>
        <begin position="32"/>
        <end position="159"/>
    </location>
</feature>
<dbReference type="GO" id="GO:0072527">
    <property type="term" value="P:pyrimidine-containing compound metabolic process"/>
    <property type="evidence" value="ECO:0007669"/>
    <property type="project" value="UniProtKB-ARBA"/>
</dbReference>
<keyword evidence="6 12" id="KW-0378">Hydrolase</keyword>
<keyword evidence="5 11" id="KW-0479">Metal-binding</keyword>
<evidence type="ECO:0000256" key="3">
    <source>
        <dbReference type="ARBA" id="ARBA00006576"/>
    </source>
</evidence>
<keyword evidence="13" id="KW-0812">Transmembrane</keyword>
<name>A0A8C6UCB0_9GOBI</name>
<feature type="binding site" evidence="11">
    <location>
        <position position="84"/>
    </location>
    <ligand>
        <name>Zn(2+)</name>
        <dbReference type="ChEBI" id="CHEBI:29105"/>
        <note>catalytic</note>
    </ligand>
</feature>
<dbReference type="InterPro" id="IPR016192">
    <property type="entry name" value="APOBEC/CMP_deaminase_Zn-bd"/>
</dbReference>
<reference evidence="15" key="2">
    <citation type="submission" date="2025-09" db="UniProtKB">
        <authorList>
            <consortium name="Ensembl"/>
        </authorList>
    </citation>
    <scope>IDENTIFICATION</scope>
</reference>
<dbReference type="EC" id="3.5.4.5" evidence="4 12"/>
<feature type="active site" description="Proton donor" evidence="10">
    <location>
        <position position="86"/>
    </location>
</feature>
<comment type="cofactor">
    <cofactor evidence="1 11 12">
        <name>Zn(2+)</name>
        <dbReference type="ChEBI" id="CHEBI:29105"/>
    </cofactor>
</comment>
<evidence type="ECO:0000256" key="13">
    <source>
        <dbReference type="SAM" id="Phobius"/>
    </source>
</evidence>
<evidence type="ECO:0000256" key="7">
    <source>
        <dbReference type="ARBA" id="ARBA00022833"/>
    </source>
</evidence>
<organism evidence="15 16">
    <name type="scientific">Neogobius melanostomus</name>
    <name type="common">round goby</name>
    <dbReference type="NCBI Taxonomy" id="47308"/>
    <lineage>
        <taxon>Eukaryota</taxon>
        <taxon>Metazoa</taxon>
        <taxon>Chordata</taxon>
        <taxon>Craniata</taxon>
        <taxon>Vertebrata</taxon>
        <taxon>Euteleostomi</taxon>
        <taxon>Actinopterygii</taxon>
        <taxon>Neopterygii</taxon>
        <taxon>Teleostei</taxon>
        <taxon>Neoteleostei</taxon>
        <taxon>Acanthomorphata</taxon>
        <taxon>Gobiaria</taxon>
        <taxon>Gobiiformes</taxon>
        <taxon>Gobioidei</taxon>
        <taxon>Gobiidae</taxon>
        <taxon>Benthophilinae</taxon>
        <taxon>Neogobiini</taxon>
        <taxon>Neogobius</taxon>
    </lineage>
</organism>
<evidence type="ECO:0000256" key="9">
    <source>
        <dbReference type="ARBA" id="ARBA00049558"/>
    </source>
</evidence>
<keyword evidence="16" id="KW-1185">Reference proteome</keyword>
<feature type="binding site" evidence="11">
    <location>
        <position position="121"/>
    </location>
    <ligand>
        <name>Zn(2+)</name>
        <dbReference type="ChEBI" id="CHEBI:29105"/>
        <note>catalytic</note>
    </ligand>
</feature>
<dbReference type="PROSITE" id="PS00903">
    <property type="entry name" value="CYT_DCMP_DEAMINASES_1"/>
    <property type="match status" value="1"/>
</dbReference>
<dbReference type="FunFam" id="3.40.140.10:FF:000008">
    <property type="entry name" value="Cytidine deaminase"/>
    <property type="match status" value="1"/>
</dbReference>
<evidence type="ECO:0000256" key="11">
    <source>
        <dbReference type="PIRSR" id="PIRSR606262-3"/>
    </source>
</evidence>
<dbReference type="GO" id="GO:0008270">
    <property type="term" value="F:zinc ion binding"/>
    <property type="evidence" value="ECO:0007669"/>
    <property type="project" value="UniProtKB-UniRule"/>
</dbReference>
<evidence type="ECO:0000256" key="12">
    <source>
        <dbReference type="RuleBase" id="RU364006"/>
    </source>
</evidence>
<dbReference type="PROSITE" id="PS51747">
    <property type="entry name" value="CYT_DCMP_DEAMINASES_2"/>
    <property type="match status" value="1"/>
</dbReference>
<evidence type="ECO:0000313" key="15">
    <source>
        <dbReference type="Ensembl" id="ENSNMLP00000033905.1"/>
    </source>
</evidence>
<dbReference type="GO" id="GO:0005829">
    <property type="term" value="C:cytosol"/>
    <property type="evidence" value="ECO:0007669"/>
    <property type="project" value="TreeGrafter"/>
</dbReference>
<dbReference type="AlphaFoldDB" id="A0A8C6UCB0"/>
<sequence length="163" mass="18232">MTGKSRYEHFSFCEREQKLNLYILHNLCIHCLLLKALVLKCQEARNMAYCPYSKFPVGAAILTADGAIITGIILVVSNCCTVLCAERTAIQRAVAEGHRKFTAIAVTCDIKDSFVGPCGACRQVLMEFGSEWMVYLTKPDGTYKETTLNELLPYAFSPTHLRK</sequence>
<dbReference type="InterPro" id="IPR016193">
    <property type="entry name" value="Cytidine_deaminase-like"/>
</dbReference>
<feature type="binding site" evidence="11">
    <location>
        <position position="118"/>
    </location>
    <ligand>
        <name>Zn(2+)</name>
        <dbReference type="ChEBI" id="CHEBI:29105"/>
        <note>catalytic</note>
    </ligand>
</feature>
<keyword evidence="13" id="KW-1133">Transmembrane helix</keyword>
<dbReference type="SUPFAM" id="SSF53927">
    <property type="entry name" value="Cytidine deaminase-like"/>
    <property type="match status" value="1"/>
</dbReference>
<dbReference type="PANTHER" id="PTHR11644:SF26">
    <property type="entry name" value="CYTIDINE DEAMINASE"/>
    <property type="match status" value="1"/>
</dbReference>
<keyword evidence="7 11" id="KW-0862">Zinc</keyword>
<evidence type="ECO:0000256" key="1">
    <source>
        <dbReference type="ARBA" id="ARBA00001947"/>
    </source>
</evidence>
<comment type="catalytic activity">
    <reaction evidence="9 12">
        <text>cytidine + H2O + H(+) = uridine + NH4(+)</text>
        <dbReference type="Rhea" id="RHEA:16069"/>
        <dbReference type="ChEBI" id="CHEBI:15377"/>
        <dbReference type="ChEBI" id="CHEBI:15378"/>
        <dbReference type="ChEBI" id="CHEBI:16704"/>
        <dbReference type="ChEBI" id="CHEBI:17562"/>
        <dbReference type="ChEBI" id="CHEBI:28938"/>
        <dbReference type="EC" id="3.5.4.5"/>
    </reaction>
</comment>
<feature type="transmembrane region" description="Helical" evidence="13">
    <location>
        <begin position="59"/>
        <end position="85"/>
    </location>
</feature>
<dbReference type="GO" id="GO:0042802">
    <property type="term" value="F:identical protein binding"/>
    <property type="evidence" value="ECO:0007669"/>
    <property type="project" value="UniProtKB-ARBA"/>
</dbReference>
<dbReference type="NCBIfam" id="TIGR01354">
    <property type="entry name" value="cyt_deam_tetra"/>
    <property type="match status" value="1"/>
</dbReference>
<dbReference type="Ensembl" id="ENSNMLT00000037772.1">
    <property type="protein sequence ID" value="ENSNMLP00000033905.1"/>
    <property type="gene ID" value="ENSNMLG00000021155.1"/>
</dbReference>
<feature type="transmembrane region" description="Helical" evidence="13">
    <location>
        <begin position="21"/>
        <end position="39"/>
    </location>
</feature>
<dbReference type="InterPro" id="IPR050202">
    <property type="entry name" value="Cyt/Deoxycyt_deaminase"/>
</dbReference>
<dbReference type="InterPro" id="IPR006262">
    <property type="entry name" value="Cyt_deam_tetra"/>
</dbReference>
<comment type="function">
    <text evidence="2 12">This enzyme scavenges exogenous and endogenous cytidine and 2'-deoxycytidine for UMP synthesis.</text>
</comment>
<keyword evidence="13" id="KW-0472">Membrane</keyword>
<evidence type="ECO:0000256" key="2">
    <source>
        <dbReference type="ARBA" id="ARBA00003949"/>
    </source>
</evidence>
<evidence type="ECO:0000256" key="10">
    <source>
        <dbReference type="PIRSR" id="PIRSR606262-1"/>
    </source>
</evidence>
<protein>
    <recommendedName>
        <fullName evidence="4 12">Cytidine deaminase</fullName>
        <ecNumber evidence="4 12">3.5.4.5</ecNumber>
    </recommendedName>
    <alternativeName>
        <fullName evidence="8 12">Cytidine aminohydrolase</fullName>
    </alternativeName>
</protein>
<accession>A0A8C6UCB0</accession>
<dbReference type="InterPro" id="IPR002125">
    <property type="entry name" value="CMP_dCMP_dom"/>
</dbReference>
<evidence type="ECO:0000256" key="6">
    <source>
        <dbReference type="ARBA" id="ARBA00022801"/>
    </source>
</evidence>
<dbReference type="Pfam" id="PF00383">
    <property type="entry name" value="dCMP_cyt_deam_1"/>
    <property type="match status" value="1"/>
</dbReference>
<evidence type="ECO:0000313" key="16">
    <source>
        <dbReference type="Proteomes" id="UP000694523"/>
    </source>
</evidence>
<dbReference type="Proteomes" id="UP000694523">
    <property type="component" value="Unplaced"/>
</dbReference>
<comment type="similarity">
    <text evidence="3 12">Belongs to the cytidine and deoxycytidylate deaminase family.</text>
</comment>
<dbReference type="Gene3D" id="3.40.140.10">
    <property type="entry name" value="Cytidine Deaminase, domain 2"/>
    <property type="match status" value="1"/>
</dbReference>
<evidence type="ECO:0000256" key="8">
    <source>
        <dbReference type="ARBA" id="ARBA00032005"/>
    </source>
</evidence>
<proteinExistence type="inferred from homology"/>
<evidence type="ECO:0000259" key="14">
    <source>
        <dbReference type="PROSITE" id="PS51747"/>
    </source>
</evidence>
<dbReference type="GO" id="GO:0004126">
    <property type="term" value="F:cytidine deaminase activity"/>
    <property type="evidence" value="ECO:0007669"/>
    <property type="project" value="UniProtKB-UniRule"/>
</dbReference>
<reference evidence="15" key="1">
    <citation type="submission" date="2025-08" db="UniProtKB">
        <authorList>
            <consortium name="Ensembl"/>
        </authorList>
    </citation>
    <scope>IDENTIFICATION</scope>
</reference>
<dbReference type="PANTHER" id="PTHR11644">
    <property type="entry name" value="CYTIDINE DEAMINASE"/>
    <property type="match status" value="1"/>
</dbReference>
<dbReference type="GO" id="GO:0055086">
    <property type="term" value="P:nucleobase-containing small molecule metabolic process"/>
    <property type="evidence" value="ECO:0007669"/>
    <property type="project" value="UniProtKB-ARBA"/>
</dbReference>
<evidence type="ECO:0000256" key="5">
    <source>
        <dbReference type="ARBA" id="ARBA00022723"/>
    </source>
</evidence>